<evidence type="ECO:0000313" key="2">
    <source>
        <dbReference type="EMBL" id="MDT0309749.1"/>
    </source>
</evidence>
<comment type="caution">
    <text evidence="2">The sequence shown here is derived from an EMBL/GenBank/DDBJ whole genome shotgun (WGS) entry which is preliminary data.</text>
</comment>
<keyword evidence="2" id="KW-0378">Hydrolase</keyword>
<dbReference type="InterPro" id="IPR011335">
    <property type="entry name" value="Restrct_endonuc-II-like"/>
</dbReference>
<sequence>MTVMAAETPLPVQEDDLLEEAFRALETPEGLQAELIEGDVVVTPPPSGDHEKHISRLVKLVLKHSSTAMDFSGHKGLLLPRAGGCPRNYVIPDATFVPEELDAFAAAPPWMAPDDVTMVAEVTSSHPETDRLVKRRCYAQAAIPLYLLLDREQSLATLYSQPKAADYKGVIAVSYGRPLPLPEPFGFELDTGEFL</sequence>
<dbReference type="RefSeq" id="WP_311632710.1">
    <property type="nucleotide sequence ID" value="NZ_JAVREN010000045.1"/>
</dbReference>
<accession>A0ABU2LDU0</accession>
<protein>
    <submittedName>
        <fullName evidence="2">Uma2 family endonuclease</fullName>
    </submittedName>
</protein>
<evidence type="ECO:0000259" key="1">
    <source>
        <dbReference type="Pfam" id="PF05685"/>
    </source>
</evidence>
<dbReference type="Pfam" id="PF05685">
    <property type="entry name" value="Uma2"/>
    <property type="match status" value="1"/>
</dbReference>
<dbReference type="PANTHER" id="PTHR35400">
    <property type="entry name" value="SLR1083 PROTEIN"/>
    <property type="match status" value="1"/>
</dbReference>
<keyword evidence="2" id="KW-0255">Endonuclease</keyword>
<keyword evidence="2" id="KW-0540">Nuclease</keyword>
<gene>
    <name evidence="2" type="ORF">RM780_22730</name>
</gene>
<dbReference type="EMBL" id="JAVREN010000045">
    <property type="protein sequence ID" value="MDT0309749.1"/>
    <property type="molecule type" value="Genomic_DNA"/>
</dbReference>
<keyword evidence="3" id="KW-1185">Reference proteome</keyword>
<dbReference type="PANTHER" id="PTHR35400:SF3">
    <property type="entry name" value="SLL1072 PROTEIN"/>
    <property type="match status" value="1"/>
</dbReference>
<organism evidence="2 3">
    <name type="scientific">Streptomyces boetiae</name>
    <dbReference type="NCBI Taxonomy" id="3075541"/>
    <lineage>
        <taxon>Bacteria</taxon>
        <taxon>Bacillati</taxon>
        <taxon>Actinomycetota</taxon>
        <taxon>Actinomycetes</taxon>
        <taxon>Kitasatosporales</taxon>
        <taxon>Streptomycetaceae</taxon>
        <taxon>Streptomyces</taxon>
    </lineage>
</organism>
<dbReference type="Gene3D" id="3.90.1570.10">
    <property type="entry name" value="tt1808, chain A"/>
    <property type="match status" value="1"/>
</dbReference>
<reference evidence="3" key="1">
    <citation type="submission" date="2023-07" db="EMBL/GenBank/DDBJ databases">
        <title>30 novel species of actinomycetes from the DSMZ collection.</title>
        <authorList>
            <person name="Nouioui I."/>
        </authorList>
    </citation>
    <scope>NUCLEOTIDE SEQUENCE [LARGE SCALE GENOMIC DNA]</scope>
    <source>
        <strain evidence="3">DSM 44917</strain>
    </source>
</reference>
<name>A0ABU2LDU0_9ACTN</name>
<dbReference type="CDD" id="cd06260">
    <property type="entry name" value="DUF820-like"/>
    <property type="match status" value="1"/>
</dbReference>
<dbReference type="Proteomes" id="UP001183388">
    <property type="component" value="Unassembled WGS sequence"/>
</dbReference>
<feature type="domain" description="Putative restriction endonuclease" evidence="1">
    <location>
        <begin position="20"/>
        <end position="190"/>
    </location>
</feature>
<dbReference type="InterPro" id="IPR012296">
    <property type="entry name" value="Nuclease_put_TT1808"/>
</dbReference>
<dbReference type="InterPro" id="IPR008538">
    <property type="entry name" value="Uma2"/>
</dbReference>
<evidence type="ECO:0000313" key="3">
    <source>
        <dbReference type="Proteomes" id="UP001183388"/>
    </source>
</evidence>
<proteinExistence type="predicted"/>
<dbReference type="SUPFAM" id="SSF52980">
    <property type="entry name" value="Restriction endonuclease-like"/>
    <property type="match status" value="1"/>
</dbReference>
<dbReference type="GO" id="GO:0004519">
    <property type="term" value="F:endonuclease activity"/>
    <property type="evidence" value="ECO:0007669"/>
    <property type="project" value="UniProtKB-KW"/>
</dbReference>